<evidence type="ECO:0000256" key="7">
    <source>
        <dbReference type="ARBA" id="ARBA00023002"/>
    </source>
</evidence>
<keyword evidence="6" id="KW-0809">Transit peptide</keyword>
<dbReference type="GO" id="GO:0005739">
    <property type="term" value="C:mitochondrion"/>
    <property type="evidence" value="ECO:0007669"/>
    <property type="project" value="UniProtKB-SubCell"/>
</dbReference>
<evidence type="ECO:0000256" key="11">
    <source>
        <dbReference type="ARBA" id="ARBA00072812"/>
    </source>
</evidence>
<comment type="similarity">
    <text evidence="3">Belongs to the FAD-binding oxidoreductase/transferase type 4 family.</text>
</comment>
<keyword evidence="5" id="KW-0274">FAD</keyword>
<name>A0AAN8FKX2_TRICO</name>
<dbReference type="GO" id="GO:0071949">
    <property type="term" value="F:FAD binding"/>
    <property type="evidence" value="ECO:0007669"/>
    <property type="project" value="InterPro"/>
</dbReference>
<reference evidence="13 14" key="1">
    <citation type="submission" date="2019-10" db="EMBL/GenBank/DDBJ databases">
        <title>Assembly and Annotation for the nematode Trichostrongylus colubriformis.</title>
        <authorList>
            <person name="Martin J."/>
        </authorList>
    </citation>
    <scope>NUCLEOTIDE SEQUENCE [LARGE SCALE GENOMIC DNA]</scope>
    <source>
        <strain evidence="13">G859</strain>
        <tissue evidence="13">Whole worm</tissue>
    </source>
</reference>
<dbReference type="AlphaFoldDB" id="A0AAN8FKX2"/>
<dbReference type="SUPFAM" id="SSF55103">
    <property type="entry name" value="FAD-linked oxidases, C-terminal domain"/>
    <property type="match status" value="1"/>
</dbReference>
<comment type="subcellular location">
    <subcellularLocation>
        <location evidence="2">Mitochondrion</location>
    </subcellularLocation>
</comment>
<dbReference type="PROSITE" id="PS51387">
    <property type="entry name" value="FAD_PCMH"/>
    <property type="match status" value="1"/>
</dbReference>
<dbReference type="Pfam" id="PF01565">
    <property type="entry name" value="FAD_binding_4"/>
    <property type="match status" value="1"/>
</dbReference>
<evidence type="ECO:0000313" key="14">
    <source>
        <dbReference type="Proteomes" id="UP001331761"/>
    </source>
</evidence>
<dbReference type="Proteomes" id="UP001331761">
    <property type="component" value="Unassembled WGS sequence"/>
</dbReference>
<evidence type="ECO:0000256" key="2">
    <source>
        <dbReference type="ARBA" id="ARBA00004173"/>
    </source>
</evidence>
<dbReference type="Gene3D" id="3.30.465.10">
    <property type="match status" value="1"/>
</dbReference>
<dbReference type="GO" id="GO:0008720">
    <property type="term" value="F:D-lactate dehydrogenase (NAD+) activity"/>
    <property type="evidence" value="ECO:0007669"/>
    <property type="project" value="TreeGrafter"/>
</dbReference>
<dbReference type="Gene3D" id="3.30.70.2740">
    <property type="match status" value="1"/>
</dbReference>
<dbReference type="PANTHER" id="PTHR11748:SF111">
    <property type="entry name" value="D-LACTATE DEHYDROGENASE, MITOCHONDRIAL-RELATED"/>
    <property type="match status" value="1"/>
</dbReference>
<dbReference type="InterPro" id="IPR016166">
    <property type="entry name" value="FAD-bd_PCMH"/>
</dbReference>
<dbReference type="GO" id="GO:1903457">
    <property type="term" value="P:lactate catabolic process"/>
    <property type="evidence" value="ECO:0007669"/>
    <property type="project" value="TreeGrafter"/>
</dbReference>
<keyword evidence="4" id="KW-0285">Flavoprotein</keyword>
<evidence type="ECO:0000256" key="10">
    <source>
        <dbReference type="ARBA" id="ARBA00053432"/>
    </source>
</evidence>
<dbReference type="InterPro" id="IPR016169">
    <property type="entry name" value="FAD-bd_PCMH_sub2"/>
</dbReference>
<protein>
    <recommendedName>
        <fullName evidence="11">Probable D-lactate dehydrogenase, mitochondrial</fullName>
        <ecNumber evidence="9">1.1.2.4</ecNumber>
    </recommendedName>
</protein>
<comment type="function">
    <text evidence="10">Involved in D-lactate, but not L-lactate catabolic process.</text>
</comment>
<dbReference type="PANTHER" id="PTHR11748">
    <property type="entry name" value="D-LACTATE DEHYDROGENASE"/>
    <property type="match status" value="1"/>
</dbReference>
<dbReference type="EMBL" id="WIXE01005676">
    <property type="protein sequence ID" value="KAK5981981.1"/>
    <property type="molecule type" value="Genomic_DNA"/>
</dbReference>
<keyword evidence="7" id="KW-0560">Oxidoreductase</keyword>
<accession>A0AAN8FKX2</accession>
<dbReference type="InterPro" id="IPR036318">
    <property type="entry name" value="FAD-bd_PCMH-like_sf"/>
</dbReference>
<evidence type="ECO:0000256" key="9">
    <source>
        <dbReference type="ARBA" id="ARBA00038897"/>
    </source>
</evidence>
<dbReference type="Pfam" id="PF02913">
    <property type="entry name" value="FAD-oxidase_C"/>
    <property type="match status" value="1"/>
</dbReference>
<evidence type="ECO:0000256" key="8">
    <source>
        <dbReference type="ARBA" id="ARBA00023128"/>
    </source>
</evidence>
<proteinExistence type="inferred from homology"/>
<evidence type="ECO:0000256" key="5">
    <source>
        <dbReference type="ARBA" id="ARBA00022827"/>
    </source>
</evidence>
<keyword evidence="8" id="KW-0496">Mitochondrion</keyword>
<evidence type="ECO:0000256" key="4">
    <source>
        <dbReference type="ARBA" id="ARBA00022630"/>
    </source>
</evidence>
<organism evidence="13 14">
    <name type="scientific">Trichostrongylus colubriformis</name>
    <name type="common">Black scour worm</name>
    <dbReference type="NCBI Taxonomy" id="6319"/>
    <lineage>
        <taxon>Eukaryota</taxon>
        <taxon>Metazoa</taxon>
        <taxon>Ecdysozoa</taxon>
        <taxon>Nematoda</taxon>
        <taxon>Chromadorea</taxon>
        <taxon>Rhabditida</taxon>
        <taxon>Rhabditina</taxon>
        <taxon>Rhabditomorpha</taxon>
        <taxon>Strongyloidea</taxon>
        <taxon>Trichostrongylidae</taxon>
        <taxon>Trichostrongylus</taxon>
    </lineage>
</organism>
<dbReference type="FunFam" id="3.30.70.2740:FF:000001">
    <property type="entry name" value="D-lactate dehydrogenase mitochondrial"/>
    <property type="match status" value="1"/>
</dbReference>
<dbReference type="SUPFAM" id="SSF56176">
    <property type="entry name" value="FAD-binding/transporter-associated domain-like"/>
    <property type="match status" value="1"/>
</dbReference>
<evidence type="ECO:0000313" key="13">
    <source>
        <dbReference type="EMBL" id="KAK5981981.1"/>
    </source>
</evidence>
<sequence>MSHSAAHMSFRAKYGVHLMQVGPRKSHALPPATGHQVSSAVSSSIPKLEAIVGKEAISVKKAVRAQFSKDEGHFLPHLPSAVVKPTSVEQVSAVARVCNEQKIPIVPFGTGTGLEGGSIPLQDGICISTLNIEGGICELHEADFDVAVRPSVTRKQLNEYIRDTGLFFPVDPGADASLCGMCATSASGTNAVRYGTMKENVRNLEVVLADGTILHTRGKGTRTRKSAAGYNLTELFIGSEGTLGIITQATLKLYPRPQAQAVALCHFPTVAKAVNAVVETLETGIPIARIEFMDDVQVAACNAYSKLSLYEQPTLAMEFHGQNETEVAEQAKFVGDICAFHQGSVFEWAIELEQMEKLWAARHNAYYAALAMRPGARGFTTDVCVPISRLAEVILETKQDLEELKMKGTVVGHVGDGNFHVILPVFEENEEEMKVVRAFSDRLVRRALSANGTCTGEHGIGIGKIPYLVEEFGSIGVEVMKNIKQALDPNNIMNPGKIFV</sequence>
<dbReference type="FunFam" id="1.10.45.10:FF:000001">
    <property type="entry name" value="D-lactate dehydrogenase mitochondrial"/>
    <property type="match status" value="1"/>
</dbReference>
<dbReference type="GO" id="GO:0004458">
    <property type="term" value="F:D-lactate dehydrogenase (cytochrome) activity"/>
    <property type="evidence" value="ECO:0007669"/>
    <property type="project" value="UniProtKB-EC"/>
</dbReference>
<evidence type="ECO:0000256" key="3">
    <source>
        <dbReference type="ARBA" id="ARBA00008000"/>
    </source>
</evidence>
<evidence type="ECO:0000256" key="6">
    <source>
        <dbReference type="ARBA" id="ARBA00022946"/>
    </source>
</evidence>
<gene>
    <name evidence="13" type="ORF">GCK32_003281</name>
</gene>
<dbReference type="InterPro" id="IPR016171">
    <property type="entry name" value="Vanillyl_alc_oxidase_C-sub2"/>
</dbReference>
<dbReference type="InterPro" id="IPR006094">
    <property type="entry name" value="Oxid_FAD_bind_N"/>
</dbReference>
<dbReference type="EC" id="1.1.2.4" evidence="9"/>
<comment type="cofactor">
    <cofactor evidence="1">
        <name>FAD</name>
        <dbReference type="ChEBI" id="CHEBI:57692"/>
    </cofactor>
</comment>
<keyword evidence="14" id="KW-1185">Reference proteome</keyword>
<dbReference type="Gene3D" id="1.10.45.10">
    <property type="entry name" value="Vanillyl-alcohol Oxidase, Chain A, domain 4"/>
    <property type="match status" value="1"/>
</dbReference>
<comment type="caution">
    <text evidence="13">The sequence shown here is derived from an EMBL/GenBank/DDBJ whole genome shotgun (WGS) entry which is preliminary data.</text>
</comment>
<evidence type="ECO:0000259" key="12">
    <source>
        <dbReference type="PROSITE" id="PS51387"/>
    </source>
</evidence>
<feature type="domain" description="FAD-binding PCMH-type" evidence="12">
    <location>
        <begin position="75"/>
        <end position="256"/>
    </location>
</feature>
<dbReference type="InterPro" id="IPR016164">
    <property type="entry name" value="FAD-linked_Oxase-like_C"/>
</dbReference>
<dbReference type="FunFam" id="3.30.465.10:FF:000030">
    <property type="entry name" value="probable D-lactate dehydrogenase, mitochondrial"/>
    <property type="match status" value="1"/>
</dbReference>
<evidence type="ECO:0000256" key="1">
    <source>
        <dbReference type="ARBA" id="ARBA00001974"/>
    </source>
</evidence>
<dbReference type="InterPro" id="IPR004113">
    <property type="entry name" value="FAD-bd_oxidored_4_C"/>
</dbReference>